<dbReference type="InterPro" id="IPR015590">
    <property type="entry name" value="Aldehyde_DH_dom"/>
</dbReference>
<comment type="similarity">
    <text evidence="1 4">Belongs to the aldehyde dehydrogenase family.</text>
</comment>
<dbReference type="PANTHER" id="PTHR42804:SF1">
    <property type="entry name" value="ALDEHYDE DEHYDROGENASE-RELATED"/>
    <property type="match status" value="1"/>
</dbReference>
<dbReference type="eggNOG" id="COG1012">
    <property type="taxonomic scope" value="Bacteria"/>
</dbReference>
<dbReference type="CDD" id="cd07139">
    <property type="entry name" value="ALDH_AldA-Rv0768"/>
    <property type="match status" value="1"/>
</dbReference>
<feature type="domain" description="Aldehyde dehydrogenase" evidence="5">
    <location>
        <begin position="17"/>
        <end position="477"/>
    </location>
</feature>
<dbReference type="SUPFAM" id="SSF53720">
    <property type="entry name" value="ALDH-like"/>
    <property type="match status" value="1"/>
</dbReference>
<reference evidence="6" key="1">
    <citation type="submission" date="2011-08" db="EMBL/GenBank/DDBJ databases">
        <title>Complete sequence of chromosome of Streptomyces violaceusniger Tu 4113.</title>
        <authorList>
            <consortium name="US DOE Joint Genome Institute"/>
            <person name="Lucas S."/>
            <person name="Han J."/>
            <person name="Lapidus A."/>
            <person name="Cheng J.-F."/>
            <person name="Goodwin L."/>
            <person name="Pitluck S."/>
            <person name="Peters L."/>
            <person name="Ivanova N."/>
            <person name="Daligault H."/>
            <person name="Detter J.C."/>
            <person name="Han C."/>
            <person name="Tapia R."/>
            <person name="Land M."/>
            <person name="Hauser L."/>
            <person name="Kyrpides N."/>
            <person name="Ivanova N."/>
            <person name="Pagani I."/>
            <person name="Hagen A."/>
            <person name="Katz L."/>
            <person name="Fiedler H.-P."/>
            <person name="Keasling J."/>
            <person name="Fortman J."/>
            <person name="Woyke T."/>
        </authorList>
    </citation>
    <scope>NUCLEOTIDE SEQUENCE [LARGE SCALE GENOMIC DNA]</scope>
    <source>
        <strain evidence="6">Tu 4113</strain>
    </source>
</reference>
<dbReference type="Gene3D" id="3.40.605.10">
    <property type="entry name" value="Aldehyde Dehydrogenase, Chain A, domain 1"/>
    <property type="match status" value="1"/>
</dbReference>
<dbReference type="PROSITE" id="PS00687">
    <property type="entry name" value="ALDEHYDE_DEHYDR_GLU"/>
    <property type="match status" value="1"/>
</dbReference>
<protein>
    <submittedName>
        <fullName evidence="6">Aldehyde Dehydrogenase</fullName>
    </submittedName>
</protein>
<dbReference type="AlphaFoldDB" id="G2P4Y3"/>
<evidence type="ECO:0000313" key="6">
    <source>
        <dbReference type="EMBL" id="AEM84160.1"/>
    </source>
</evidence>
<dbReference type="InterPro" id="IPR016163">
    <property type="entry name" value="Ald_DH_C"/>
</dbReference>
<dbReference type="EMBL" id="CP002994">
    <property type="protein sequence ID" value="AEM84160.1"/>
    <property type="molecule type" value="Genomic_DNA"/>
</dbReference>
<dbReference type="Pfam" id="PF00171">
    <property type="entry name" value="Aldedh"/>
    <property type="match status" value="1"/>
</dbReference>
<keyword evidence="2 4" id="KW-0560">Oxidoreductase</keyword>
<evidence type="ECO:0000313" key="7">
    <source>
        <dbReference type="Proteomes" id="UP000008703"/>
    </source>
</evidence>
<name>G2P4Y3_STRV4</name>
<keyword evidence="7" id="KW-1185">Reference proteome</keyword>
<dbReference type="GO" id="GO:0016620">
    <property type="term" value="F:oxidoreductase activity, acting on the aldehyde or oxo group of donors, NAD or NADP as acceptor"/>
    <property type="evidence" value="ECO:0007669"/>
    <property type="project" value="InterPro"/>
</dbReference>
<evidence type="ECO:0000256" key="4">
    <source>
        <dbReference type="RuleBase" id="RU003345"/>
    </source>
</evidence>
<sequence length="493" mass="52101">MKERLMYRREFYIGGEWVKPAGTEVLKVVSPSSEEVVGEVPVATVADMDRAVAAARAAFDEGPWPRMTPAERANVLARAAELLREGNPEIAGVLVEEMGVAGSQAPLQTGTIAPVFAYYADLVRTYEFDRVERSGDHVGLVVSDPVGVVGAIVPWNAPVTLAAWKVAPALAAGCTVVLKPPPESPLSNYLLAEALHEAGVPAGVFNVVPGDREVGEHLVTHPGTDKIAFTGSTAAGKRIMSLCGNQVKRVSLELGGKSAALVLDDADVETITAHMVRASMHNSGQVCAAVTRILVPRKRYAEALEAGAAMAAKIPVGDPHDPSTVVGPLVAERQRARVEGYIGLAAEEGFKVVVGGGRPSHLPRGWYVEPTILGDVDNSMRVAQEEIFGPVVSLIPHDGDEDAVRIANDSRYGLFSTVWSGDDARGMAIARRLRTGGTVVNGGIPPQPYVPFGGFKESGLGRELGVEGLHQYLEPHTIGVPAAFAATMKGEAR</sequence>
<evidence type="ECO:0000256" key="3">
    <source>
        <dbReference type="PROSITE-ProRule" id="PRU10007"/>
    </source>
</evidence>
<evidence type="ECO:0000259" key="5">
    <source>
        <dbReference type="Pfam" id="PF00171"/>
    </source>
</evidence>
<accession>G2P4Y3</accession>
<feature type="active site" evidence="3">
    <location>
        <position position="253"/>
    </location>
</feature>
<proteinExistence type="inferred from homology"/>
<organism evidence="6 7">
    <name type="scientific">Streptomyces violaceusniger (strain Tu 4113)</name>
    <dbReference type="NCBI Taxonomy" id="653045"/>
    <lineage>
        <taxon>Bacteria</taxon>
        <taxon>Bacillati</taxon>
        <taxon>Actinomycetota</taxon>
        <taxon>Actinomycetes</taxon>
        <taxon>Kitasatosporales</taxon>
        <taxon>Streptomycetaceae</taxon>
        <taxon>Streptomyces</taxon>
        <taxon>Streptomyces violaceusniger group</taxon>
    </lineage>
</organism>
<dbReference type="Gene3D" id="3.40.309.10">
    <property type="entry name" value="Aldehyde Dehydrogenase, Chain A, domain 2"/>
    <property type="match status" value="1"/>
</dbReference>
<gene>
    <name evidence="6" type="ORF">Strvi_4558</name>
</gene>
<dbReference type="InterPro" id="IPR016161">
    <property type="entry name" value="Ald_DH/histidinol_DH"/>
</dbReference>
<dbReference type="KEGG" id="svl:Strvi_4558"/>
<evidence type="ECO:0000256" key="2">
    <source>
        <dbReference type="ARBA" id="ARBA00023002"/>
    </source>
</evidence>
<dbReference type="InterPro" id="IPR029510">
    <property type="entry name" value="Ald_DH_CS_GLU"/>
</dbReference>
<dbReference type="PANTHER" id="PTHR42804">
    <property type="entry name" value="ALDEHYDE DEHYDROGENASE"/>
    <property type="match status" value="1"/>
</dbReference>
<evidence type="ECO:0000256" key="1">
    <source>
        <dbReference type="ARBA" id="ARBA00009986"/>
    </source>
</evidence>
<dbReference type="InterPro" id="IPR016162">
    <property type="entry name" value="Ald_DH_N"/>
</dbReference>
<dbReference type="HOGENOM" id="CLU_005391_0_2_11"/>
<dbReference type="FunFam" id="3.40.309.10:FF:000009">
    <property type="entry name" value="Aldehyde dehydrogenase A"/>
    <property type="match status" value="1"/>
</dbReference>
<dbReference type="Proteomes" id="UP000008703">
    <property type="component" value="Chromosome"/>
</dbReference>
<dbReference type="FunFam" id="3.40.605.10:FF:000007">
    <property type="entry name" value="NAD/NADP-dependent betaine aldehyde dehydrogenase"/>
    <property type="match status" value="1"/>
</dbReference>